<dbReference type="InterPro" id="IPR011060">
    <property type="entry name" value="RibuloseP-bd_barrel"/>
</dbReference>
<dbReference type="Gene3D" id="3.20.20.70">
    <property type="entry name" value="Aldolase class I"/>
    <property type="match status" value="1"/>
</dbReference>
<dbReference type="GO" id="GO:0016857">
    <property type="term" value="F:racemase and epimerase activity, acting on carbohydrates and derivatives"/>
    <property type="evidence" value="ECO:0007669"/>
    <property type="project" value="InterPro"/>
</dbReference>
<proteinExistence type="predicted"/>
<sequence>MLVVMTVEPGFGGQAFMSQQMPKVKQAREWINSLNGAKPILQVDGGISEITIEEAAESGANCFVAGSAVYKSVNPVATIEKLRELAKARFS</sequence>
<accession>A0A6J6J195</accession>
<keyword evidence="1" id="KW-0479">Metal-binding</keyword>
<name>A0A6J6J195_9ZZZZ</name>
<reference evidence="3" key="1">
    <citation type="submission" date="2020-05" db="EMBL/GenBank/DDBJ databases">
        <authorList>
            <person name="Chiriac C."/>
            <person name="Salcher M."/>
            <person name="Ghai R."/>
            <person name="Kavagutti S V."/>
        </authorList>
    </citation>
    <scope>NUCLEOTIDE SEQUENCE</scope>
</reference>
<dbReference type="PANTHER" id="PTHR11749">
    <property type="entry name" value="RIBULOSE-5-PHOSPHATE-3-EPIMERASE"/>
    <property type="match status" value="1"/>
</dbReference>
<dbReference type="GO" id="GO:0005975">
    <property type="term" value="P:carbohydrate metabolic process"/>
    <property type="evidence" value="ECO:0007669"/>
    <property type="project" value="InterPro"/>
</dbReference>
<evidence type="ECO:0000256" key="2">
    <source>
        <dbReference type="ARBA" id="ARBA00023235"/>
    </source>
</evidence>
<dbReference type="AlphaFoldDB" id="A0A6J6J195"/>
<evidence type="ECO:0000256" key="1">
    <source>
        <dbReference type="ARBA" id="ARBA00022723"/>
    </source>
</evidence>
<protein>
    <submittedName>
        <fullName evidence="3">Unannotated protein</fullName>
    </submittedName>
</protein>
<dbReference type="InterPro" id="IPR000056">
    <property type="entry name" value="Ribul_P_3_epim-like"/>
</dbReference>
<dbReference type="EMBL" id="CAEZVR010000022">
    <property type="protein sequence ID" value="CAB4630620.1"/>
    <property type="molecule type" value="Genomic_DNA"/>
</dbReference>
<keyword evidence="2" id="KW-0413">Isomerase</keyword>
<dbReference type="Pfam" id="PF00834">
    <property type="entry name" value="Ribul_P_3_epim"/>
    <property type="match status" value="1"/>
</dbReference>
<gene>
    <name evidence="3" type="ORF">UFOPK2139_00203</name>
</gene>
<dbReference type="InterPro" id="IPR013785">
    <property type="entry name" value="Aldolase_TIM"/>
</dbReference>
<dbReference type="GO" id="GO:0046872">
    <property type="term" value="F:metal ion binding"/>
    <property type="evidence" value="ECO:0007669"/>
    <property type="project" value="UniProtKB-KW"/>
</dbReference>
<organism evidence="3">
    <name type="scientific">freshwater metagenome</name>
    <dbReference type="NCBI Taxonomy" id="449393"/>
    <lineage>
        <taxon>unclassified sequences</taxon>
        <taxon>metagenomes</taxon>
        <taxon>ecological metagenomes</taxon>
    </lineage>
</organism>
<evidence type="ECO:0000313" key="3">
    <source>
        <dbReference type="EMBL" id="CAB4630620.1"/>
    </source>
</evidence>
<dbReference type="SUPFAM" id="SSF51366">
    <property type="entry name" value="Ribulose-phoshate binding barrel"/>
    <property type="match status" value="1"/>
</dbReference>
<dbReference type="PROSITE" id="PS01086">
    <property type="entry name" value="RIBUL_P_3_EPIMER_2"/>
    <property type="match status" value="1"/>
</dbReference>